<reference evidence="2 3" key="1">
    <citation type="submission" date="2019-05" db="EMBL/GenBank/DDBJ databases">
        <title>Draft genomes of eight strains of Campylobacter helveticus isolated from cats and a dog in New Zealand.</title>
        <authorList>
            <person name="Bojanic K."/>
            <person name="Midwinter A.C."/>
            <person name="Biggs P.J."/>
            <person name="Acke E."/>
            <person name="Cornelius A.J."/>
            <person name="Marshall J.C."/>
        </authorList>
    </citation>
    <scope>NUCLEOTIDE SEQUENCE [LARGE SCALE GENOMIC DNA]</scope>
    <source>
        <strain evidence="2 3">ACP123b</strain>
    </source>
</reference>
<evidence type="ECO:0008006" key="4">
    <source>
        <dbReference type="Google" id="ProtNLM"/>
    </source>
</evidence>
<protein>
    <recommendedName>
        <fullName evidence="4">DUF1640 domain-containing protein</fullName>
    </recommendedName>
</protein>
<evidence type="ECO:0000313" key="3">
    <source>
        <dbReference type="Proteomes" id="UP000306813"/>
    </source>
</evidence>
<organism evidence="2 3">
    <name type="scientific">Campylobacter helveticus</name>
    <dbReference type="NCBI Taxonomy" id="28898"/>
    <lineage>
        <taxon>Bacteria</taxon>
        <taxon>Pseudomonadati</taxon>
        <taxon>Campylobacterota</taxon>
        <taxon>Epsilonproteobacteria</taxon>
        <taxon>Campylobacterales</taxon>
        <taxon>Campylobacteraceae</taxon>
        <taxon>Campylobacter</taxon>
    </lineage>
</organism>
<dbReference type="AlphaFoldDB" id="A0AAX2UHF2"/>
<feature type="transmembrane region" description="Helical" evidence="1">
    <location>
        <begin position="96"/>
        <end position="115"/>
    </location>
</feature>
<keyword evidence="1" id="KW-0812">Transmembrane</keyword>
<dbReference type="RefSeq" id="WP_139021565.1">
    <property type="nucleotide sequence ID" value="NZ_CAUWMG010000015.1"/>
</dbReference>
<gene>
    <name evidence="2" type="ORF">FDW42_07170</name>
</gene>
<name>A0AAX2UHF2_9BACT</name>
<dbReference type="EMBL" id="VDBS01000053">
    <property type="protein sequence ID" value="TNB56593.1"/>
    <property type="molecule type" value="Genomic_DNA"/>
</dbReference>
<evidence type="ECO:0000256" key="1">
    <source>
        <dbReference type="SAM" id="Phobius"/>
    </source>
</evidence>
<evidence type="ECO:0000313" key="2">
    <source>
        <dbReference type="EMBL" id="TNB56593.1"/>
    </source>
</evidence>
<keyword evidence="1" id="KW-1133">Transmembrane helix</keyword>
<comment type="caution">
    <text evidence="2">The sequence shown here is derived from an EMBL/GenBank/DDBJ whole genome shotgun (WGS) entry which is preliminary data.</text>
</comment>
<sequence>MEQMVKKLSLNQSARVLIENFVNKHFEGGNKQELINEAVQIAEALVNDVGKDNALSVNELKDEAIDKIKSELATKDFVDRRIAETELKIEKRFSKIETYMVAIIILIVILQPRVFDFLTSIFK</sequence>
<proteinExistence type="predicted"/>
<accession>A0AAX2UHF2</accession>
<keyword evidence="1" id="KW-0472">Membrane</keyword>
<dbReference type="Proteomes" id="UP000306813">
    <property type="component" value="Unassembled WGS sequence"/>
</dbReference>